<comment type="similarity">
    <text evidence="5">Belongs to the GRAS family.</text>
</comment>
<comment type="caution">
    <text evidence="7">The sequence shown here is derived from an EMBL/GenBank/DDBJ whole genome shotgun (WGS) entry which is preliminary data.</text>
</comment>
<evidence type="ECO:0000256" key="6">
    <source>
        <dbReference type="SAM" id="MobiDB-lite"/>
    </source>
</evidence>
<proteinExistence type="inferred from homology"/>
<feature type="region of interest" description="Leucine repeat I (LRI)" evidence="5">
    <location>
        <begin position="382"/>
        <end position="442"/>
    </location>
</feature>
<dbReference type="GO" id="GO:0005634">
    <property type="term" value="C:nucleus"/>
    <property type="evidence" value="ECO:0007669"/>
    <property type="project" value="UniProtKB-SubCell"/>
</dbReference>
<comment type="subcellular location">
    <subcellularLocation>
        <location evidence="1">Nucleus</location>
    </subcellularLocation>
</comment>
<evidence type="ECO:0000313" key="8">
    <source>
        <dbReference type="Proteomes" id="UP000593562"/>
    </source>
</evidence>
<keyword evidence="8" id="KW-1185">Reference proteome</keyword>
<name>A0A7J7DYI7_TRIWF</name>
<sequence length="759" mass="85361">MDSGFNGFPNSINGFKFTNGDMGSPDSDRYSNLVNGFSLNYLPSLDHKFIYVPMISPDSNPVPSLSMEGESSSDDGDFSETVFKYISQMLMEEDMEDKPPMFHDPIALQAAEECLYDVLVDKHPHSQDKSFFDNKQIAESPYAGLYNSSSDYSSNTNYSSSTGDLVYHRWNGDFSGVSEPSLLQKPLLPSEYVPQSAAMSNPQPGVNSSSRLSSNGDGLVCCSTNLPLVPNLFGEDESVLQFKRGIEEASKFLPRGNKLVIDMENPKSRENAQNTLIKVERDDTEHSPNGFIGKKSHEREGEDFEGIISYKQSAASLDEGELIEMFDKVLLGVCERKEPSVCVHDEVSQKGESKNLQQNGRTNGSTGVKTKAKKQGKKKEVVDLRALLILCAQAVSANDRRTAGELLKQIRQHSSPFGDGSQRLAHCFANGLEARLDGIGTQMYTALSSKRMPASDMLNAYKHYISVCPFKKIAIIFANHTFIKLAEKANTLHIIDFGIFCGFQWPPLIYRLSNRPGGPPKLRITGIDLPQPGFRPAERVQETGRRLAKYCEHFKVPFEYNAIAQKWETIRVNDLKIRSGEVLAVNCLFKFRTLLDETVIVNSPRNAVLNLIRKINPDMYIQAIVNGCYNAPFFVTRFREALFHFSSLFDMLDRVSIPKDNQMRLMFEKEFYGKEVMNVVACEGMERVERPETYKQWQVRNLRAGFKPLPLQSYLKNKLRGKLGEGGYHKDFMVDEDGHWVLQGWKGRIICASSAWVPA</sequence>
<keyword evidence="2" id="KW-0805">Transcription regulation</keyword>
<reference evidence="7 8" key="1">
    <citation type="journal article" date="2020" name="Nat. Commun.">
        <title>Genome of Tripterygium wilfordii and identification of cytochrome P450 involved in triptolide biosynthesis.</title>
        <authorList>
            <person name="Tu L."/>
            <person name="Su P."/>
            <person name="Zhang Z."/>
            <person name="Gao L."/>
            <person name="Wang J."/>
            <person name="Hu T."/>
            <person name="Zhou J."/>
            <person name="Zhang Y."/>
            <person name="Zhao Y."/>
            <person name="Liu Y."/>
            <person name="Song Y."/>
            <person name="Tong Y."/>
            <person name="Lu Y."/>
            <person name="Yang J."/>
            <person name="Xu C."/>
            <person name="Jia M."/>
            <person name="Peters R.J."/>
            <person name="Huang L."/>
            <person name="Gao W."/>
        </authorList>
    </citation>
    <scope>NUCLEOTIDE SEQUENCE [LARGE SCALE GENOMIC DNA]</scope>
    <source>
        <strain evidence="8">cv. XIE 37</strain>
        <tissue evidence="7">Leaf</tissue>
    </source>
</reference>
<evidence type="ECO:0000256" key="2">
    <source>
        <dbReference type="ARBA" id="ARBA00023015"/>
    </source>
</evidence>
<keyword evidence="4" id="KW-0539">Nucleus</keyword>
<feature type="region of interest" description="Leucine repeat II (LRII)" evidence="5">
    <location>
        <begin position="542"/>
        <end position="574"/>
    </location>
</feature>
<dbReference type="FunCoup" id="A0A7J7DYI7">
    <property type="interactions" value="2284"/>
</dbReference>
<feature type="short sequence motif" description="VHIID" evidence="5">
    <location>
        <begin position="492"/>
        <end position="496"/>
    </location>
</feature>
<dbReference type="PANTHER" id="PTHR31636">
    <property type="entry name" value="OSJNBA0084A10.13 PROTEIN-RELATED"/>
    <property type="match status" value="1"/>
</dbReference>
<gene>
    <name evidence="7" type="ORF">HS088_TW02G00452</name>
</gene>
<feature type="region of interest" description="SAW" evidence="5">
    <location>
        <begin position="681"/>
        <end position="757"/>
    </location>
</feature>
<evidence type="ECO:0000256" key="4">
    <source>
        <dbReference type="ARBA" id="ARBA00023242"/>
    </source>
</evidence>
<evidence type="ECO:0000313" key="7">
    <source>
        <dbReference type="EMBL" id="KAF5751438.1"/>
    </source>
</evidence>
<evidence type="ECO:0000256" key="1">
    <source>
        <dbReference type="ARBA" id="ARBA00004123"/>
    </source>
</evidence>
<dbReference type="InParanoid" id="A0A7J7DYI7"/>
<evidence type="ECO:0000256" key="5">
    <source>
        <dbReference type="PROSITE-ProRule" id="PRU01191"/>
    </source>
</evidence>
<dbReference type="Pfam" id="PF03514">
    <property type="entry name" value="GRAS"/>
    <property type="match status" value="1"/>
</dbReference>
<evidence type="ECO:0000256" key="3">
    <source>
        <dbReference type="ARBA" id="ARBA00023163"/>
    </source>
</evidence>
<dbReference type="PROSITE" id="PS50985">
    <property type="entry name" value="GRAS"/>
    <property type="match status" value="1"/>
</dbReference>
<accession>A0A7J7DYI7</accession>
<protein>
    <submittedName>
        <fullName evidence="7">Scarecrow-like protein 14</fullName>
    </submittedName>
</protein>
<dbReference type="AlphaFoldDB" id="A0A7J7DYI7"/>
<organism evidence="7 8">
    <name type="scientific">Tripterygium wilfordii</name>
    <name type="common">Thunder God vine</name>
    <dbReference type="NCBI Taxonomy" id="458696"/>
    <lineage>
        <taxon>Eukaryota</taxon>
        <taxon>Viridiplantae</taxon>
        <taxon>Streptophyta</taxon>
        <taxon>Embryophyta</taxon>
        <taxon>Tracheophyta</taxon>
        <taxon>Spermatophyta</taxon>
        <taxon>Magnoliopsida</taxon>
        <taxon>eudicotyledons</taxon>
        <taxon>Gunneridae</taxon>
        <taxon>Pentapetalae</taxon>
        <taxon>rosids</taxon>
        <taxon>fabids</taxon>
        <taxon>Celastrales</taxon>
        <taxon>Celastraceae</taxon>
        <taxon>Tripterygium</taxon>
    </lineage>
</organism>
<keyword evidence="3" id="KW-0804">Transcription</keyword>
<dbReference type="EMBL" id="JAAARO010000002">
    <property type="protein sequence ID" value="KAF5751438.1"/>
    <property type="molecule type" value="Genomic_DNA"/>
</dbReference>
<dbReference type="Proteomes" id="UP000593562">
    <property type="component" value="Unassembled WGS sequence"/>
</dbReference>
<feature type="region of interest" description="Disordered" evidence="6">
    <location>
        <begin position="345"/>
        <end position="374"/>
    </location>
</feature>
<feature type="compositionally biased region" description="Polar residues" evidence="6">
    <location>
        <begin position="354"/>
        <end position="368"/>
    </location>
</feature>
<dbReference type="InterPro" id="IPR005202">
    <property type="entry name" value="TF_GRAS"/>
</dbReference>
<feature type="region of interest" description="VHIID" evidence="5">
    <location>
        <begin position="461"/>
        <end position="526"/>
    </location>
</feature>
<comment type="caution">
    <text evidence="5">Lacks conserved residue(s) required for the propagation of feature annotation.</text>
</comment>
<dbReference type="OrthoDB" id="47276at2759"/>